<evidence type="ECO:0000256" key="1">
    <source>
        <dbReference type="ARBA" id="ARBA00004141"/>
    </source>
</evidence>
<feature type="domain" description="Major facilitator superfamily (MFS) profile" evidence="6">
    <location>
        <begin position="27"/>
        <end position="452"/>
    </location>
</feature>
<dbReference type="PANTHER" id="PTHR23508:SF10">
    <property type="entry name" value="CARBOXYLIC ACID TRANSPORTER PROTEIN HOMOLOG"/>
    <property type="match status" value="1"/>
</dbReference>
<dbReference type="PANTHER" id="PTHR23508">
    <property type="entry name" value="CARBOXYLIC ACID TRANSPORTER PROTEIN HOMOLOG"/>
    <property type="match status" value="1"/>
</dbReference>
<dbReference type="SUPFAM" id="SSF103473">
    <property type="entry name" value="MFS general substrate transporter"/>
    <property type="match status" value="1"/>
</dbReference>
<protein>
    <submittedName>
        <fullName evidence="7">MFS transporter</fullName>
    </submittedName>
</protein>
<keyword evidence="4 5" id="KW-0472">Membrane</keyword>
<dbReference type="GO" id="GO:0046943">
    <property type="term" value="F:carboxylic acid transmembrane transporter activity"/>
    <property type="evidence" value="ECO:0007669"/>
    <property type="project" value="TreeGrafter"/>
</dbReference>
<comment type="subcellular location">
    <subcellularLocation>
        <location evidence="1">Membrane</location>
        <topology evidence="1">Multi-pass membrane protein</topology>
    </subcellularLocation>
</comment>
<accession>A0A519BLL7</accession>
<evidence type="ECO:0000256" key="4">
    <source>
        <dbReference type="ARBA" id="ARBA00023136"/>
    </source>
</evidence>
<comment type="caution">
    <text evidence="7">The sequence shown here is derived from an EMBL/GenBank/DDBJ whole genome shotgun (WGS) entry which is preliminary data.</text>
</comment>
<evidence type="ECO:0000256" key="3">
    <source>
        <dbReference type="ARBA" id="ARBA00022989"/>
    </source>
</evidence>
<feature type="transmembrane region" description="Helical" evidence="5">
    <location>
        <begin position="35"/>
        <end position="57"/>
    </location>
</feature>
<evidence type="ECO:0000256" key="2">
    <source>
        <dbReference type="ARBA" id="ARBA00022692"/>
    </source>
</evidence>
<feature type="transmembrane region" description="Helical" evidence="5">
    <location>
        <begin position="118"/>
        <end position="139"/>
    </location>
</feature>
<organism evidence="7 8">
    <name type="scientific">Candidatus Acididesulfobacter diazotrophicus</name>
    <dbReference type="NCBI Taxonomy" id="2597226"/>
    <lineage>
        <taxon>Bacteria</taxon>
        <taxon>Deltaproteobacteria</taxon>
        <taxon>Candidatus Acidulodesulfobacterales</taxon>
        <taxon>Candidatus Acididesulfobacter</taxon>
    </lineage>
</organism>
<feature type="transmembrane region" description="Helical" evidence="5">
    <location>
        <begin position="93"/>
        <end position="112"/>
    </location>
</feature>
<dbReference type="PROSITE" id="PS00217">
    <property type="entry name" value="SUGAR_TRANSPORT_2"/>
    <property type="match status" value="1"/>
</dbReference>
<name>A0A519BLL7_9DELT</name>
<feature type="transmembrane region" description="Helical" evidence="5">
    <location>
        <begin position="63"/>
        <end position="81"/>
    </location>
</feature>
<feature type="transmembrane region" description="Helical" evidence="5">
    <location>
        <begin position="182"/>
        <end position="201"/>
    </location>
</feature>
<sequence>MNASEDLRSELLHKVDEVGLAKHHFRTMFTAGMGFFTDAYDLFIIGVTIALLTPIWHLTSIEIAWLGSTSLIGAAMGAFVFGRISDIFGRKAIYGLEVIILTIAAIGSAFSQDIMQLIIWRFILGIGIGGDYPISAIIMSEYSNRKDRGKLIGMVFSLQGIGLIAGPMVAILILMLGVPHDIAWRILLGLGAIPAASVIYLRRKIKETPHFSLSVKGNVDNTVGAINDITGSNIKVKHENQQQQANVKAKAKWTDILKYPYNLRLLGTMGSWFLVDWAFYGNSISWPLVMKSFLPHATFIQGLALATIVFIVFAAPFYWIASFNLDTLGRKFIQTFGFIGMGLAYLIISLVSYSGYTLVPIAFMLIFGLSYIFVEFGPNMTTFIYPAEVFPTSIRGLGDGLSAGAGKTGAFIGTFLFPLLLMTIKIQGTFLVLAIISVMGAILTIATLPETKNVSLATVSEENQFVDEGSESLNMKGHSAIKVSTVKSNNL</sequence>
<dbReference type="AlphaFoldDB" id="A0A519BLL7"/>
<keyword evidence="3 5" id="KW-1133">Transmembrane helix</keyword>
<gene>
    <name evidence="7" type="ORF">EVG15_07515</name>
</gene>
<dbReference type="InterPro" id="IPR036259">
    <property type="entry name" value="MFS_trans_sf"/>
</dbReference>
<dbReference type="InterPro" id="IPR005829">
    <property type="entry name" value="Sugar_transporter_CS"/>
</dbReference>
<dbReference type="GO" id="GO:0005886">
    <property type="term" value="C:plasma membrane"/>
    <property type="evidence" value="ECO:0007669"/>
    <property type="project" value="TreeGrafter"/>
</dbReference>
<feature type="transmembrane region" description="Helical" evidence="5">
    <location>
        <begin position="332"/>
        <end position="351"/>
    </location>
</feature>
<feature type="transmembrane region" description="Helical" evidence="5">
    <location>
        <begin position="430"/>
        <end position="448"/>
    </location>
</feature>
<dbReference type="InterPro" id="IPR020846">
    <property type="entry name" value="MFS_dom"/>
</dbReference>
<keyword evidence="2 5" id="KW-0812">Transmembrane</keyword>
<feature type="transmembrane region" description="Helical" evidence="5">
    <location>
        <begin position="404"/>
        <end position="424"/>
    </location>
</feature>
<feature type="transmembrane region" description="Helical" evidence="5">
    <location>
        <begin position="299"/>
        <end position="320"/>
    </location>
</feature>
<feature type="transmembrane region" description="Helical" evidence="5">
    <location>
        <begin position="357"/>
        <end position="374"/>
    </location>
</feature>
<reference evidence="7 8" key="1">
    <citation type="journal article" date="2019" name="ISME J.">
        <title>Insights into ecological role of a new deltaproteobacterial order Candidatus Acidulodesulfobacterales by metagenomics and metatranscriptomics.</title>
        <authorList>
            <person name="Tan S."/>
            <person name="Liu J."/>
            <person name="Fang Y."/>
            <person name="Hedlund B.P."/>
            <person name="Lian Z.H."/>
            <person name="Huang L.Y."/>
            <person name="Li J.T."/>
            <person name="Huang L.N."/>
            <person name="Li W.J."/>
            <person name="Jiang H.C."/>
            <person name="Dong H.L."/>
            <person name="Shu W.S."/>
        </authorList>
    </citation>
    <scope>NUCLEOTIDE SEQUENCE [LARGE SCALE GENOMIC DNA]</scope>
    <source>
        <strain evidence="7">AP1</strain>
    </source>
</reference>
<feature type="transmembrane region" description="Helical" evidence="5">
    <location>
        <begin position="151"/>
        <end position="176"/>
    </location>
</feature>
<dbReference type="InterPro" id="IPR005828">
    <property type="entry name" value="MFS_sugar_transport-like"/>
</dbReference>
<dbReference type="Gene3D" id="1.20.1250.20">
    <property type="entry name" value="MFS general substrate transporter like domains"/>
    <property type="match status" value="1"/>
</dbReference>
<dbReference type="PROSITE" id="PS50850">
    <property type="entry name" value="MFS"/>
    <property type="match status" value="1"/>
</dbReference>
<evidence type="ECO:0000313" key="7">
    <source>
        <dbReference type="EMBL" id="RZD18170.1"/>
    </source>
</evidence>
<evidence type="ECO:0000313" key="8">
    <source>
        <dbReference type="Proteomes" id="UP000319296"/>
    </source>
</evidence>
<dbReference type="Pfam" id="PF00083">
    <property type="entry name" value="Sugar_tr"/>
    <property type="match status" value="1"/>
</dbReference>
<dbReference type="EMBL" id="SGBB01000013">
    <property type="protein sequence ID" value="RZD18170.1"/>
    <property type="molecule type" value="Genomic_DNA"/>
</dbReference>
<proteinExistence type="predicted"/>
<dbReference type="Proteomes" id="UP000319296">
    <property type="component" value="Unassembled WGS sequence"/>
</dbReference>
<evidence type="ECO:0000259" key="6">
    <source>
        <dbReference type="PROSITE" id="PS50850"/>
    </source>
</evidence>
<evidence type="ECO:0000256" key="5">
    <source>
        <dbReference type="SAM" id="Phobius"/>
    </source>
</evidence>